<dbReference type="AlphaFoldDB" id="A0A0D2BUA8"/>
<gene>
    <name evidence="8" type="ORF">PV06_06599</name>
</gene>
<dbReference type="InterPro" id="IPR001138">
    <property type="entry name" value="Zn2Cys6_DnaBD"/>
</dbReference>
<proteinExistence type="predicted"/>
<dbReference type="Pfam" id="PF11951">
    <property type="entry name" value="Fungal_trans_2"/>
    <property type="match status" value="1"/>
</dbReference>
<keyword evidence="4" id="KW-0804">Transcription</keyword>
<dbReference type="GO" id="GO:0000976">
    <property type="term" value="F:transcription cis-regulatory region binding"/>
    <property type="evidence" value="ECO:0007669"/>
    <property type="project" value="TreeGrafter"/>
</dbReference>
<dbReference type="PANTHER" id="PTHR37534">
    <property type="entry name" value="TRANSCRIPTIONAL ACTIVATOR PROTEIN UGA3"/>
    <property type="match status" value="1"/>
</dbReference>
<evidence type="ECO:0000256" key="3">
    <source>
        <dbReference type="ARBA" id="ARBA00023125"/>
    </source>
</evidence>
<dbReference type="SUPFAM" id="SSF57701">
    <property type="entry name" value="Zn2/Cys6 DNA-binding domain"/>
    <property type="match status" value="1"/>
</dbReference>
<dbReference type="EMBL" id="KN847337">
    <property type="protein sequence ID" value="KIW41002.1"/>
    <property type="molecule type" value="Genomic_DNA"/>
</dbReference>
<dbReference type="CDD" id="cd00067">
    <property type="entry name" value="GAL4"/>
    <property type="match status" value="1"/>
</dbReference>
<name>A0A0D2BUA8_9EURO</name>
<evidence type="ECO:0000313" key="9">
    <source>
        <dbReference type="Proteomes" id="UP000053342"/>
    </source>
</evidence>
<keyword evidence="3" id="KW-0238">DNA-binding</keyword>
<dbReference type="PROSITE" id="PS50048">
    <property type="entry name" value="ZN2_CY6_FUNGAL_2"/>
    <property type="match status" value="1"/>
</dbReference>
<evidence type="ECO:0000313" key="8">
    <source>
        <dbReference type="EMBL" id="KIW41002.1"/>
    </source>
</evidence>
<evidence type="ECO:0000256" key="5">
    <source>
        <dbReference type="ARBA" id="ARBA00023242"/>
    </source>
</evidence>
<dbReference type="STRING" id="215243.A0A0D2BUA8"/>
<comment type="subcellular location">
    <subcellularLocation>
        <location evidence="1">Nucleus</location>
    </subcellularLocation>
</comment>
<dbReference type="HOGENOM" id="CLU_017936_0_0_1"/>
<dbReference type="GO" id="GO:0045944">
    <property type="term" value="P:positive regulation of transcription by RNA polymerase II"/>
    <property type="evidence" value="ECO:0007669"/>
    <property type="project" value="TreeGrafter"/>
</dbReference>
<dbReference type="PANTHER" id="PTHR37534:SF7">
    <property type="entry name" value="TRANSCRIPTIONAL ACTIVATOR PROTEIN UGA3"/>
    <property type="match status" value="1"/>
</dbReference>
<dbReference type="GO" id="GO:0005634">
    <property type="term" value="C:nucleus"/>
    <property type="evidence" value="ECO:0007669"/>
    <property type="project" value="UniProtKB-SubCell"/>
</dbReference>
<evidence type="ECO:0000259" key="7">
    <source>
        <dbReference type="PROSITE" id="PS50048"/>
    </source>
</evidence>
<dbReference type="InterPro" id="IPR036864">
    <property type="entry name" value="Zn2-C6_fun-type_DNA-bd_sf"/>
</dbReference>
<dbReference type="OrthoDB" id="648861at2759"/>
<dbReference type="Proteomes" id="UP000053342">
    <property type="component" value="Unassembled WGS sequence"/>
</dbReference>
<keyword evidence="5" id="KW-0539">Nucleus</keyword>
<feature type="domain" description="Zn(2)-C6 fungal-type" evidence="7">
    <location>
        <begin position="8"/>
        <end position="37"/>
    </location>
</feature>
<dbReference type="SMART" id="SM00066">
    <property type="entry name" value="GAL4"/>
    <property type="match status" value="1"/>
</dbReference>
<protein>
    <recommendedName>
        <fullName evidence="7">Zn(2)-C6 fungal-type domain-containing protein</fullName>
    </recommendedName>
</protein>
<feature type="compositionally biased region" description="Basic and acidic residues" evidence="6">
    <location>
        <begin position="65"/>
        <end position="77"/>
    </location>
</feature>
<reference evidence="8 9" key="1">
    <citation type="submission" date="2015-01" db="EMBL/GenBank/DDBJ databases">
        <title>The Genome Sequence of Exophiala oligosperma CBS72588.</title>
        <authorList>
            <consortium name="The Broad Institute Genomics Platform"/>
            <person name="Cuomo C."/>
            <person name="de Hoog S."/>
            <person name="Gorbushina A."/>
            <person name="Stielow B."/>
            <person name="Teixiera M."/>
            <person name="Abouelleil A."/>
            <person name="Chapman S.B."/>
            <person name="Priest M."/>
            <person name="Young S.K."/>
            <person name="Wortman J."/>
            <person name="Nusbaum C."/>
            <person name="Birren B."/>
        </authorList>
    </citation>
    <scope>NUCLEOTIDE SEQUENCE [LARGE SCALE GENOMIC DNA]</scope>
    <source>
        <strain evidence="8 9">CBS 72588</strain>
    </source>
</reference>
<dbReference type="GeneID" id="27358673"/>
<dbReference type="Gene3D" id="4.10.240.10">
    <property type="entry name" value="Zn(2)-C6 fungal-type DNA-binding domain"/>
    <property type="match status" value="1"/>
</dbReference>
<keyword evidence="9" id="KW-1185">Reference proteome</keyword>
<dbReference type="InterPro" id="IPR021858">
    <property type="entry name" value="Fun_TF"/>
</dbReference>
<feature type="region of interest" description="Disordered" evidence="6">
    <location>
        <begin position="43"/>
        <end position="80"/>
    </location>
</feature>
<keyword evidence="2" id="KW-0805">Transcription regulation</keyword>
<dbReference type="PROSITE" id="PS00463">
    <property type="entry name" value="ZN2_CY6_FUNGAL_1"/>
    <property type="match status" value="1"/>
</dbReference>
<organism evidence="8 9">
    <name type="scientific">Exophiala oligosperma</name>
    <dbReference type="NCBI Taxonomy" id="215243"/>
    <lineage>
        <taxon>Eukaryota</taxon>
        <taxon>Fungi</taxon>
        <taxon>Dikarya</taxon>
        <taxon>Ascomycota</taxon>
        <taxon>Pezizomycotina</taxon>
        <taxon>Eurotiomycetes</taxon>
        <taxon>Chaetothyriomycetidae</taxon>
        <taxon>Chaetothyriales</taxon>
        <taxon>Herpotrichiellaceae</taxon>
        <taxon>Exophiala</taxon>
    </lineage>
</organism>
<sequence length="515" mass="57617">MSSRSRNGCIDCKRAKVKCDEVHPFCGTCRRRRRQCSGYIQPIKSSRSVNGPSSPATPTTSIYRLTDHASSPDRPLNEPRPFAATEVHARAYSSACEPLVSPHSPIASNGTPSIDVRLFGSVPTIPAGTINPADQTFIEMYFLRHPKDLVFGPEFVEEMNSSVMKLLQDSPLAVGDSLSAIGEAYCKDSALPVVLPVASRRARILARLRSMDKQGVSMELLLSIMLGLCAVELVDSSAQQQTSNLPVLLDNLSMMLHHHLRERDDLNQLAKYFLRAMARQDMLLSLTRLHQSKIPTSWWLDDEAKIHADRFMGYTGTLMPILARLSDLAADIRASWLQTVVEDNTVGPIPKAYHTEPDLHDRASQLRNELSLWHPTVDPTLSFQTSRKFLMHANSYRDASLLYLYRLFSPPGSSAEADRAALTMAYEVMSHIADSEEDLKMSLWPVFLAACEMRSDPDRVSATQVLDSICRSRKTVTALGTRSFVFNRVWVARDAGIDWNWMALNLKYPNELLPI</sequence>
<dbReference type="RefSeq" id="XP_016261218.1">
    <property type="nucleotide sequence ID" value="XM_016407738.1"/>
</dbReference>
<dbReference type="Pfam" id="PF00172">
    <property type="entry name" value="Zn_clus"/>
    <property type="match status" value="1"/>
</dbReference>
<evidence type="ECO:0000256" key="2">
    <source>
        <dbReference type="ARBA" id="ARBA00023015"/>
    </source>
</evidence>
<dbReference type="GO" id="GO:0008270">
    <property type="term" value="F:zinc ion binding"/>
    <property type="evidence" value="ECO:0007669"/>
    <property type="project" value="InterPro"/>
</dbReference>
<evidence type="ECO:0000256" key="4">
    <source>
        <dbReference type="ARBA" id="ARBA00023163"/>
    </source>
</evidence>
<accession>A0A0D2BUA8</accession>
<dbReference type="GO" id="GO:0000981">
    <property type="term" value="F:DNA-binding transcription factor activity, RNA polymerase II-specific"/>
    <property type="evidence" value="ECO:0007669"/>
    <property type="project" value="InterPro"/>
</dbReference>
<evidence type="ECO:0000256" key="6">
    <source>
        <dbReference type="SAM" id="MobiDB-lite"/>
    </source>
</evidence>
<dbReference type="VEuPathDB" id="FungiDB:PV06_06599"/>
<feature type="compositionally biased region" description="Polar residues" evidence="6">
    <location>
        <begin position="43"/>
        <end position="63"/>
    </location>
</feature>
<evidence type="ECO:0000256" key="1">
    <source>
        <dbReference type="ARBA" id="ARBA00004123"/>
    </source>
</evidence>